<evidence type="ECO:0000313" key="2">
    <source>
        <dbReference type="EMBL" id="RDB58443.1"/>
    </source>
</evidence>
<name>A0A369LFN8_9ACTN</name>
<accession>A0A369LFN8</accession>
<feature type="compositionally biased region" description="Low complexity" evidence="1">
    <location>
        <begin position="87"/>
        <end position="103"/>
    </location>
</feature>
<sequence>MADRYSFGHKALSVVLSVVLLGFGWPAVNPSETFASDESAQADQMQAEVAQPEETQALEETADDSAAMTLATADEAAPVAASDKQAVAEPAADESATASAPSASDEEEASAVENVVEEDSAVDNQGSSQAAAAQAKTEYDISLVLKNASIKKADGTNELVSLPATKVTVSADKDFKFTVVPDSACKLNRVLVNVAGQESPPYP</sequence>
<organism evidence="2 3">
    <name type="scientific">Slackia isoflavoniconvertens</name>
    <dbReference type="NCBI Taxonomy" id="572010"/>
    <lineage>
        <taxon>Bacteria</taxon>
        <taxon>Bacillati</taxon>
        <taxon>Actinomycetota</taxon>
        <taxon>Coriobacteriia</taxon>
        <taxon>Eggerthellales</taxon>
        <taxon>Eggerthellaceae</taxon>
        <taxon>Slackia</taxon>
    </lineage>
</organism>
<feature type="compositionally biased region" description="Low complexity" evidence="1">
    <location>
        <begin position="66"/>
        <end position="77"/>
    </location>
</feature>
<reference evidence="2 3" key="1">
    <citation type="journal article" date="2018" name="Elife">
        <title>Discovery and characterization of a prevalent human gut bacterial enzyme sufficient for the inactivation of a family of plant toxins.</title>
        <authorList>
            <person name="Koppel N."/>
            <person name="Bisanz J.E."/>
            <person name="Pandelia M.E."/>
            <person name="Turnbaugh P.J."/>
            <person name="Balskus E.P."/>
        </authorList>
    </citation>
    <scope>NUCLEOTIDE SEQUENCE [LARGE SCALE GENOMIC DNA]</scope>
    <source>
        <strain evidence="2 3">OB21 GAM31</strain>
    </source>
</reference>
<gene>
    <name evidence="2" type="ORF">C1881_05970</name>
</gene>
<comment type="caution">
    <text evidence="2">The sequence shown here is derived from an EMBL/GenBank/DDBJ whole genome shotgun (WGS) entry which is preliminary data.</text>
</comment>
<proteinExistence type="predicted"/>
<dbReference type="RefSeq" id="WP_114615624.1">
    <property type="nucleotide sequence ID" value="NZ_PPTO01000008.1"/>
</dbReference>
<evidence type="ECO:0000256" key="1">
    <source>
        <dbReference type="SAM" id="MobiDB-lite"/>
    </source>
</evidence>
<dbReference type="AlphaFoldDB" id="A0A369LFN8"/>
<protein>
    <submittedName>
        <fullName evidence="2">Uncharacterized protein</fullName>
    </submittedName>
</protein>
<feature type="compositionally biased region" description="Polar residues" evidence="1">
    <location>
        <begin position="32"/>
        <end position="44"/>
    </location>
</feature>
<dbReference type="Proteomes" id="UP000253975">
    <property type="component" value="Unassembled WGS sequence"/>
</dbReference>
<feature type="region of interest" description="Disordered" evidence="1">
    <location>
        <begin position="32"/>
        <end position="111"/>
    </location>
</feature>
<evidence type="ECO:0000313" key="3">
    <source>
        <dbReference type="Proteomes" id="UP000253975"/>
    </source>
</evidence>
<dbReference type="EMBL" id="PPTO01000008">
    <property type="protein sequence ID" value="RDB58443.1"/>
    <property type="molecule type" value="Genomic_DNA"/>
</dbReference>